<dbReference type="RefSeq" id="WP_174495297.1">
    <property type="nucleotide sequence ID" value="NZ_CADDWK010000003.1"/>
</dbReference>
<dbReference type="GO" id="GO:0006203">
    <property type="term" value="P:dGTP catabolic process"/>
    <property type="evidence" value="ECO:0007669"/>
    <property type="project" value="TreeGrafter"/>
</dbReference>
<accession>A0A841Q2E5</accession>
<reference evidence="2 3" key="1">
    <citation type="submission" date="2020-08" db="EMBL/GenBank/DDBJ databases">
        <title>Genomic Encyclopedia of Type Strains, Phase IV (KMG-IV): sequencing the most valuable type-strain genomes for metagenomic binning, comparative biology and taxonomic classification.</title>
        <authorList>
            <person name="Goeker M."/>
        </authorList>
    </citation>
    <scope>NUCLEOTIDE SEQUENCE [LARGE SCALE GENOMIC DNA]</scope>
    <source>
        <strain evidence="2 3">DSM 19612</strain>
    </source>
</reference>
<dbReference type="InterPro" id="IPR050135">
    <property type="entry name" value="dGTPase-like"/>
</dbReference>
<keyword evidence="3" id="KW-1185">Reference proteome</keyword>
<evidence type="ECO:0000313" key="2">
    <source>
        <dbReference type="EMBL" id="MBB6452742.1"/>
    </source>
</evidence>
<organism evidence="2 3">
    <name type="scientific">Salirhabdus euzebyi</name>
    <dbReference type="NCBI Taxonomy" id="394506"/>
    <lineage>
        <taxon>Bacteria</taxon>
        <taxon>Bacillati</taxon>
        <taxon>Bacillota</taxon>
        <taxon>Bacilli</taxon>
        <taxon>Bacillales</taxon>
        <taxon>Bacillaceae</taxon>
        <taxon>Salirhabdus</taxon>
    </lineage>
</organism>
<gene>
    <name evidence="2" type="ORF">HNQ94_001188</name>
</gene>
<name>A0A841Q2E5_9BACI</name>
<comment type="caution">
    <text evidence="2">The sequence shown here is derived from an EMBL/GenBank/DDBJ whole genome shotgun (WGS) entry which is preliminary data.</text>
</comment>
<dbReference type="InterPro" id="IPR003607">
    <property type="entry name" value="HD/PDEase_dom"/>
</dbReference>
<evidence type="ECO:0000259" key="1">
    <source>
        <dbReference type="PROSITE" id="PS51831"/>
    </source>
</evidence>
<dbReference type="PANTHER" id="PTHR11373:SF4">
    <property type="entry name" value="DEOXYNUCLEOSIDE TRIPHOSPHATE TRIPHOSPHOHYDROLASE SAMHD1"/>
    <property type="match status" value="1"/>
</dbReference>
<dbReference type="EMBL" id="JACHGH010000003">
    <property type="protein sequence ID" value="MBB6452742.1"/>
    <property type="molecule type" value="Genomic_DNA"/>
</dbReference>
<dbReference type="Gene3D" id="1.10.3210.10">
    <property type="entry name" value="Hypothetical protein af1432"/>
    <property type="match status" value="1"/>
</dbReference>
<evidence type="ECO:0000313" key="3">
    <source>
        <dbReference type="Proteomes" id="UP000581688"/>
    </source>
</evidence>
<dbReference type="Pfam" id="PF01966">
    <property type="entry name" value="HD"/>
    <property type="match status" value="1"/>
</dbReference>
<dbReference type="SMART" id="SM00471">
    <property type="entry name" value="HDc"/>
    <property type="match status" value="1"/>
</dbReference>
<dbReference type="InterPro" id="IPR006674">
    <property type="entry name" value="HD_domain"/>
</dbReference>
<dbReference type="Proteomes" id="UP000581688">
    <property type="component" value="Unassembled WGS sequence"/>
</dbReference>
<dbReference type="CDD" id="cd00077">
    <property type="entry name" value="HDc"/>
    <property type="match status" value="1"/>
</dbReference>
<dbReference type="PROSITE" id="PS51831">
    <property type="entry name" value="HD"/>
    <property type="match status" value="1"/>
</dbReference>
<dbReference type="AlphaFoldDB" id="A0A841Q2E5"/>
<dbReference type="PANTHER" id="PTHR11373">
    <property type="entry name" value="DEOXYNUCLEOSIDE TRIPHOSPHATE TRIPHOSPHOHYDROLASE"/>
    <property type="match status" value="1"/>
</dbReference>
<dbReference type="SUPFAM" id="SSF109604">
    <property type="entry name" value="HD-domain/PDEase-like"/>
    <property type="match status" value="1"/>
</dbReference>
<dbReference type="GO" id="GO:0008832">
    <property type="term" value="F:dGTPase activity"/>
    <property type="evidence" value="ECO:0007669"/>
    <property type="project" value="TreeGrafter"/>
</dbReference>
<proteinExistence type="predicted"/>
<sequence length="325" mass="37165">MIYVFDKENTTIHEPFYQTSIQAHPWELALLQSKAVKRLKFLSHYGTGSFITLAKHSRFEHTVGVWAIIATHFPREDELRIAALLHDIGHLPFSHAVEKTLGFNHHTITEEYIRGEEITTILQSHGFTSERIIHLLDNDSALSHKTDFLSADHLDSFVRDAYMLGKCKVHPAKLLQNISFHQQYVEADLETSKAIMNAIYYDHTCFLNPITLGLDALLAQAISIFASNKEVQLESIKSLTNNELLQLLKESNVKEVEKILNVILWNPHKVKVYDDEIEGGLKVDVRKVYDKTPLVNGTALTSICSESEKLLYSIRALKKEYYITY</sequence>
<feature type="domain" description="HD" evidence="1">
    <location>
        <begin position="58"/>
        <end position="163"/>
    </location>
</feature>
<protein>
    <recommendedName>
        <fullName evidence="1">HD domain-containing protein</fullName>
    </recommendedName>
</protein>